<dbReference type="Pfam" id="PF01612">
    <property type="entry name" value="DNA_pol_A_exo1"/>
    <property type="match status" value="1"/>
</dbReference>
<feature type="compositionally biased region" description="Low complexity" evidence="1">
    <location>
        <begin position="611"/>
        <end position="627"/>
    </location>
</feature>
<dbReference type="InterPro" id="IPR002782">
    <property type="entry name" value="Mut7-C_RNAse_dom"/>
</dbReference>
<name>A0ABY8TNG7_TETOB</name>
<dbReference type="Gene3D" id="3.90.960.10">
    <property type="entry name" value="YbaK/aminoacyl-tRNA synthetase-associated domain"/>
    <property type="match status" value="1"/>
</dbReference>
<dbReference type="Gene3D" id="3.30.420.10">
    <property type="entry name" value="Ribonuclease H-like superfamily/Ribonuclease H"/>
    <property type="match status" value="1"/>
</dbReference>
<evidence type="ECO:0000259" key="2">
    <source>
        <dbReference type="SMART" id="SM00474"/>
    </source>
</evidence>
<dbReference type="InterPro" id="IPR036754">
    <property type="entry name" value="YbaK/aa-tRNA-synt-asso_dom_sf"/>
</dbReference>
<dbReference type="InterPro" id="IPR036397">
    <property type="entry name" value="RNaseH_sf"/>
</dbReference>
<evidence type="ECO:0000313" key="4">
    <source>
        <dbReference type="Proteomes" id="UP001244341"/>
    </source>
</evidence>
<evidence type="ECO:0000256" key="1">
    <source>
        <dbReference type="SAM" id="MobiDB-lite"/>
    </source>
</evidence>
<reference evidence="3 4" key="1">
    <citation type="submission" date="2023-05" db="EMBL/GenBank/DDBJ databases">
        <title>A 100% complete, gapless, phased diploid assembly of the Scenedesmus obliquus UTEX 3031 genome.</title>
        <authorList>
            <person name="Biondi T.C."/>
            <person name="Hanschen E.R."/>
            <person name="Kwon T."/>
            <person name="Eng W."/>
            <person name="Kruse C.P.S."/>
            <person name="Koehler S.I."/>
            <person name="Kunde Y."/>
            <person name="Gleasner C.D."/>
            <person name="You Mak K.T."/>
            <person name="Polle J."/>
            <person name="Hovde B.T."/>
            <person name="Starkenburg S.R."/>
        </authorList>
    </citation>
    <scope>NUCLEOTIDE SEQUENCE [LARGE SCALE GENOMIC DNA]</scope>
    <source>
        <strain evidence="3 4">DOE0152z</strain>
    </source>
</reference>
<feature type="region of interest" description="Disordered" evidence="1">
    <location>
        <begin position="579"/>
        <end position="630"/>
    </location>
</feature>
<dbReference type="PANTHER" id="PTHR47765">
    <property type="entry name" value="3'-5' EXONUCLEASE DOMAIN-CONTAINING PROTEIN"/>
    <property type="match status" value="1"/>
</dbReference>
<sequence length="963" mass="102619">MDAAVLVELLQVGDESHAQFVQLLDQKLQDHNFKEALKALAPAVCSQGQQASAAVVYVLRCLLYCQQHIGELSAGLKHLLLELIQPEAAKAAGKQARSTAVQLFTAYCTPADAKLAAKVAAIFKLTREDVSDWQLLTAAVQQMLTSQSSYKAAVHLLMQFEGLDEAIDKPEVIAQLVADGQDNLAQQWVAALGRDYQILFVEACVAQDRLKPAARAVRVLGLTAEFPNIESLYRQRSLARLVGKRLWQVALSFVGSDVALQTQLVRDMAEVGEAALAHEYRKQLQLPESVLKVDPAAIAAQEEARRQQYMQLELPQGSLLFVDDEATLLQAAQLLAGSDVVGLDVEWKPSHMAGEASPAALLQLATRKAALLFDLLALAPHHPTALDACLAPIFESPEVLKLGFGLTGDLAKLAGSWPEVQAFKVVAGVLDLRPLWVAYGVAHRQKGGSVRLLSDVGLSTLCSTLLGKPLDKSQQMSDWTARPLSQRQMHYAALDAFVLPQLFDTLCLQLGEQRSQQLLKQHTTCVRRQQGPPSAATAAAAATAEETAADGQAAEAAGIAADIVAEEAAVGTAAAAQRSTGLAPAHGGNGRSSTELGPDIAEPAAVGGNGRAAVSSSGSSSDSSSAAGVGGDASGEARVAAFLQHRGFSGALRRLPTIRAQGCVPTISDTAAALSVPRAAVAKTMALLVDHEPLLVVTRGDQRIDLHKLAALLGVSRRAVRMAPDAVVQQVTCFSSGGIPPIGHDSSIKQPRFLVDSMLGRLCRWLRALGVDAEFVETGGKQQAQQQARVQGQPQLLQTLGQQQQGQLIEAIHKAALTEGRLFLTRDTKLAARRDVGGSVYLLATDDAAEQLTEISRHFGIRFDESTAMSRCSVCNAAAFQQIARGAAEALVPPRVMEVVEEFWQCGNCGKVFWMGPKSQAAIDLLSSLFTNGRTVPTPLQSWRQLEPADAQQPAAADTPQPL</sequence>
<dbReference type="PANTHER" id="PTHR47765:SF2">
    <property type="entry name" value="EXONUCLEASE MUT-7 HOMOLOG"/>
    <property type="match status" value="1"/>
</dbReference>
<keyword evidence="4" id="KW-1185">Reference proteome</keyword>
<dbReference type="InterPro" id="IPR002562">
    <property type="entry name" value="3'-5'_exonuclease_dom"/>
</dbReference>
<dbReference type="InterPro" id="IPR012337">
    <property type="entry name" value="RNaseH-like_sf"/>
</dbReference>
<protein>
    <recommendedName>
        <fullName evidence="2">3'-5' exonuclease domain-containing protein</fullName>
    </recommendedName>
</protein>
<dbReference type="EMBL" id="CP126209">
    <property type="protein sequence ID" value="WIA10560.1"/>
    <property type="molecule type" value="Genomic_DNA"/>
</dbReference>
<dbReference type="SMART" id="SM00474">
    <property type="entry name" value="35EXOc"/>
    <property type="match status" value="1"/>
</dbReference>
<dbReference type="CDD" id="cd04332">
    <property type="entry name" value="YbaK_like"/>
    <property type="match status" value="1"/>
</dbReference>
<accession>A0ABY8TNG7</accession>
<proteinExistence type="predicted"/>
<dbReference type="SUPFAM" id="SSF53098">
    <property type="entry name" value="Ribonuclease H-like"/>
    <property type="match status" value="1"/>
</dbReference>
<dbReference type="Proteomes" id="UP001244341">
    <property type="component" value="Chromosome 2b"/>
</dbReference>
<dbReference type="Pfam" id="PF01927">
    <property type="entry name" value="Mut7-C"/>
    <property type="match status" value="1"/>
</dbReference>
<gene>
    <name evidence="3" type="ORF">OEZ85_010747</name>
</gene>
<dbReference type="SUPFAM" id="SSF55826">
    <property type="entry name" value="YbaK/ProRS associated domain"/>
    <property type="match status" value="1"/>
</dbReference>
<organism evidence="3 4">
    <name type="scientific">Tetradesmus obliquus</name>
    <name type="common">Green alga</name>
    <name type="synonym">Acutodesmus obliquus</name>
    <dbReference type="NCBI Taxonomy" id="3088"/>
    <lineage>
        <taxon>Eukaryota</taxon>
        <taxon>Viridiplantae</taxon>
        <taxon>Chlorophyta</taxon>
        <taxon>core chlorophytes</taxon>
        <taxon>Chlorophyceae</taxon>
        <taxon>CS clade</taxon>
        <taxon>Sphaeropleales</taxon>
        <taxon>Scenedesmaceae</taxon>
        <taxon>Tetradesmus</taxon>
    </lineage>
</organism>
<evidence type="ECO:0000313" key="3">
    <source>
        <dbReference type="EMBL" id="WIA10560.1"/>
    </source>
</evidence>
<feature type="domain" description="3'-5' exonuclease" evidence="2">
    <location>
        <begin position="319"/>
        <end position="511"/>
    </location>
</feature>
<dbReference type="InterPro" id="IPR052408">
    <property type="entry name" value="Exonuclease_MUT-7-like"/>
</dbReference>